<gene>
    <name evidence="1" type="ORF">POCULU_LOCUS4432</name>
</gene>
<reference evidence="1" key="1">
    <citation type="submission" date="2021-06" db="EMBL/GenBank/DDBJ databases">
        <authorList>
            <person name="Kallberg Y."/>
            <person name="Tangrot J."/>
            <person name="Rosling A."/>
        </authorList>
    </citation>
    <scope>NUCLEOTIDE SEQUENCE</scope>
    <source>
        <strain evidence="1">IA702</strain>
    </source>
</reference>
<proteinExistence type="predicted"/>
<evidence type="ECO:0000313" key="2">
    <source>
        <dbReference type="Proteomes" id="UP000789572"/>
    </source>
</evidence>
<feature type="non-terminal residue" evidence="1">
    <location>
        <position position="76"/>
    </location>
</feature>
<name>A0A9N9AQP2_9GLOM</name>
<organism evidence="1 2">
    <name type="scientific">Paraglomus occultum</name>
    <dbReference type="NCBI Taxonomy" id="144539"/>
    <lineage>
        <taxon>Eukaryota</taxon>
        <taxon>Fungi</taxon>
        <taxon>Fungi incertae sedis</taxon>
        <taxon>Mucoromycota</taxon>
        <taxon>Glomeromycotina</taxon>
        <taxon>Glomeromycetes</taxon>
        <taxon>Paraglomerales</taxon>
        <taxon>Paraglomeraceae</taxon>
        <taxon>Paraglomus</taxon>
    </lineage>
</organism>
<dbReference type="Proteomes" id="UP000789572">
    <property type="component" value="Unassembled WGS sequence"/>
</dbReference>
<sequence length="76" mass="8385">TAQEAASKHLTMDGMAICSVGYDTFWKLAGKSQGLKTYAQGRSWKPAPNIYTQDEGKRSWSNSQSLLVETSWNASL</sequence>
<dbReference type="AlphaFoldDB" id="A0A9N9AQP2"/>
<dbReference type="EMBL" id="CAJVPJ010000573">
    <property type="protein sequence ID" value="CAG8538848.1"/>
    <property type="molecule type" value="Genomic_DNA"/>
</dbReference>
<keyword evidence="2" id="KW-1185">Reference proteome</keyword>
<evidence type="ECO:0000313" key="1">
    <source>
        <dbReference type="EMBL" id="CAG8538848.1"/>
    </source>
</evidence>
<accession>A0A9N9AQP2</accession>
<comment type="caution">
    <text evidence="1">The sequence shown here is derived from an EMBL/GenBank/DDBJ whole genome shotgun (WGS) entry which is preliminary data.</text>
</comment>
<protein>
    <submittedName>
        <fullName evidence="1">5986_t:CDS:1</fullName>
    </submittedName>
</protein>